<evidence type="ECO:0000313" key="3">
    <source>
        <dbReference type="Proteomes" id="UP000240542"/>
    </source>
</evidence>
<accession>A0A2P8DFX3</accession>
<dbReference type="Proteomes" id="UP000240542">
    <property type="component" value="Unassembled WGS sequence"/>
</dbReference>
<comment type="caution">
    <text evidence="2">The sequence shown here is derived from an EMBL/GenBank/DDBJ whole genome shotgun (WGS) entry which is preliminary data.</text>
</comment>
<sequence length="114" mass="11815">MALLLRPRPRGDAKPRRRFGRYVQAAAPPPPPPSQGPAETAQALFAALRRAGAVRVYGAVHATVAVVSLPGATVWCRAGELSWTERGGAAVRLGSADIDRAVRLLLGAAGPSVA</sequence>
<dbReference type="EMBL" id="PYGA01000012">
    <property type="protein sequence ID" value="PSK96124.1"/>
    <property type="molecule type" value="Genomic_DNA"/>
</dbReference>
<protein>
    <submittedName>
        <fullName evidence="2">Uncharacterized protein</fullName>
    </submittedName>
</protein>
<dbReference type="AlphaFoldDB" id="A0A2P8DFX3"/>
<organism evidence="2 3">
    <name type="scientific">Murinocardiopsis flavida</name>
    <dbReference type="NCBI Taxonomy" id="645275"/>
    <lineage>
        <taxon>Bacteria</taxon>
        <taxon>Bacillati</taxon>
        <taxon>Actinomycetota</taxon>
        <taxon>Actinomycetes</taxon>
        <taxon>Streptosporangiales</taxon>
        <taxon>Nocardiopsidaceae</taxon>
        <taxon>Murinocardiopsis</taxon>
    </lineage>
</organism>
<reference evidence="2 3" key="1">
    <citation type="submission" date="2018-03" db="EMBL/GenBank/DDBJ databases">
        <title>Genomic Encyclopedia of Archaeal and Bacterial Type Strains, Phase II (KMG-II): from individual species to whole genera.</title>
        <authorList>
            <person name="Goeker M."/>
        </authorList>
    </citation>
    <scope>NUCLEOTIDE SEQUENCE [LARGE SCALE GENOMIC DNA]</scope>
    <source>
        <strain evidence="2 3">DSM 45312</strain>
    </source>
</reference>
<dbReference type="RefSeq" id="WP_106584058.1">
    <property type="nucleotide sequence ID" value="NZ_PYGA01000012.1"/>
</dbReference>
<feature type="region of interest" description="Disordered" evidence="1">
    <location>
        <begin position="1"/>
        <end position="39"/>
    </location>
</feature>
<gene>
    <name evidence="2" type="ORF">CLV63_1126</name>
</gene>
<evidence type="ECO:0000313" key="2">
    <source>
        <dbReference type="EMBL" id="PSK96124.1"/>
    </source>
</evidence>
<proteinExistence type="predicted"/>
<evidence type="ECO:0000256" key="1">
    <source>
        <dbReference type="SAM" id="MobiDB-lite"/>
    </source>
</evidence>
<keyword evidence="3" id="KW-1185">Reference proteome</keyword>
<name>A0A2P8DFX3_9ACTN</name>